<evidence type="ECO:0000313" key="2">
    <source>
        <dbReference type="EMBL" id="GCE23076.1"/>
    </source>
</evidence>
<dbReference type="RefSeq" id="WP_126556566.1">
    <property type="nucleotide sequence ID" value="NZ_BIFS01000002.1"/>
</dbReference>
<dbReference type="OrthoDB" id="134937at2"/>
<name>A0A402AVD5_9CHLR</name>
<dbReference type="SMART" id="SM01043">
    <property type="entry name" value="BTAD"/>
    <property type="match status" value="1"/>
</dbReference>
<dbReference type="SMART" id="SM00028">
    <property type="entry name" value="TPR"/>
    <property type="match status" value="7"/>
</dbReference>
<dbReference type="Pfam" id="PF25873">
    <property type="entry name" value="WHD_MalT"/>
    <property type="match status" value="1"/>
</dbReference>
<dbReference type="InterPro" id="IPR019734">
    <property type="entry name" value="TPR_rpt"/>
</dbReference>
<evidence type="ECO:0000259" key="1">
    <source>
        <dbReference type="SMART" id="SM01043"/>
    </source>
</evidence>
<reference evidence="3" key="1">
    <citation type="submission" date="2018-12" db="EMBL/GenBank/DDBJ databases">
        <title>Tengunoibacter tsumagoiensis gen. nov., sp. nov., Dictyobacter kobayashii sp. nov., D. alpinus sp. nov., and D. joshuensis sp. nov. and description of Dictyobacteraceae fam. nov. within the order Ktedonobacterales isolated from Tengu-no-mugimeshi.</title>
        <authorList>
            <person name="Wang C.M."/>
            <person name="Zheng Y."/>
            <person name="Sakai Y."/>
            <person name="Toyoda A."/>
            <person name="Minakuchi Y."/>
            <person name="Abe K."/>
            <person name="Yokota A."/>
            <person name="Yabe S."/>
        </authorList>
    </citation>
    <scope>NUCLEOTIDE SEQUENCE [LARGE SCALE GENOMIC DNA]</scope>
    <source>
        <strain evidence="3">Uno11</strain>
    </source>
</reference>
<dbReference type="SUPFAM" id="SSF48452">
    <property type="entry name" value="TPR-like"/>
    <property type="match status" value="3"/>
</dbReference>
<dbReference type="InterPro" id="IPR005158">
    <property type="entry name" value="BTAD"/>
</dbReference>
<dbReference type="SUPFAM" id="SSF46894">
    <property type="entry name" value="C-terminal effector domain of the bipartite response regulators"/>
    <property type="match status" value="1"/>
</dbReference>
<dbReference type="Gene3D" id="1.10.10.10">
    <property type="entry name" value="Winged helix-like DNA-binding domain superfamily/Winged helix DNA-binding domain"/>
    <property type="match status" value="1"/>
</dbReference>
<protein>
    <recommendedName>
        <fullName evidence="1">Bacterial transcriptional activator domain-containing protein</fullName>
    </recommendedName>
</protein>
<dbReference type="InterPro" id="IPR059106">
    <property type="entry name" value="WHD_MalT"/>
</dbReference>
<dbReference type="InterPro" id="IPR036388">
    <property type="entry name" value="WH-like_DNA-bd_sf"/>
</dbReference>
<dbReference type="PANTHER" id="PTHR35807">
    <property type="entry name" value="TRANSCRIPTIONAL REGULATOR REDD-RELATED"/>
    <property type="match status" value="1"/>
</dbReference>
<dbReference type="PANTHER" id="PTHR35807:SF2">
    <property type="entry name" value="TRANSCRIPTIONAL ACTIVATOR DOMAIN"/>
    <property type="match status" value="1"/>
</dbReference>
<dbReference type="Proteomes" id="UP000287188">
    <property type="component" value="Unassembled WGS sequence"/>
</dbReference>
<dbReference type="Pfam" id="PF03704">
    <property type="entry name" value="BTAD"/>
    <property type="match status" value="1"/>
</dbReference>
<dbReference type="SUPFAM" id="SSF52540">
    <property type="entry name" value="P-loop containing nucleoside triphosphate hydrolases"/>
    <property type="match status" value="1"/>
</dbReference>
<keyword evidence="3" id="KW-1185">Reference proteome</keyword>
<gene>
    <name evidence="2" type="ORF">KDK_68760</name>
</gene>
<accession>A0A402AVD5</accession>
<comment type="caution">
    <text evidence="2">The sequence shown here is derived from an EMBL/GenBank/DDBJ whole genome shotgun (WGS) entry which is preliminary data.</text>
</comment>
<sequence>MRIAKFIRKITPPLLPRTILSRSSLIDVLQDAHSSADNVHPSICKMLLLCAPAGYGKTTLLADFIQKSQAQASWYFLDHSDTNLVTFIETLIASIQQVIPAFAASLGADYIQHLAQAAADPVTFEQLIQQFLALLETDLPARFILCLCNYHEINDHEPIQNFMNMLIAHLPTDCILCIESRATPSIHLAPLLTQNQLVGLGNQALRFSAEEIYALFSLRQQVPLLTDIADAEKLTQLFEGWIVGILLSTQMNDYFLTAYTNVGDGPWINSTLQVSYHNLRSYIYNDIFKHEAEAYAFLLHCSVLTELSIPACNALLESETADALLTYIENRGLFVKRVNKEHGQRTYSLHPVLRELLYTELAQKQPDACRELQYRAALYFYALHEYDQAFQHALQTSAEDFLIEIILSFSERMPQDSNSQTKMMQWLDQLPSSLLENNPNLLLLRATLYISQYESPQAAPLLEKAYQLLQQTSQGQDEVTMTLLARIQYARSNILFKNGNYEGSQQLCKEALALMPIDETAFRIKTHIRFGDCAMVLGKCSEAITQLQHALQLCGHNTVTPQTAHIHTSLANAYTLISKNALAEHHRTRAIAICEQLGDSRTKINNLIWIGIMKRDKGDLSEACRMFQEIIEVSHQQQFLSGEAYGLFNLGGAYTDEGLYQQALKVVEDSLASARLLEDVRLINFNLCQLALIYLSMGDFDTAFFFIEQTHTEAAGPTSGEQIQCRLVLGTLYVLQQKYQQAYDILFLLQSYSEEAGQKRTTLECLVRLAACQLALKKETELEESCIKIINLVMQERLEQLAQRTLRPFPDVWKRLQRYLQSGSKDSWKMALPQEGKKEVPAAAPLVVSTTQSVSTSHTLQIIAFGEPVVIVDGTPVTRWRMARSMELCYFLLNVGRSVRKEQIIEALWSSPEDNIDQTLRSSLFYLRKAIGEACIVYRGGLYTLNFSALYGEHVSYDVDLFQQSFVQAMQAIEEKQMEQARELLNKTVALYQGDYVQSFYSDWCIGKRDELRLKYMRSRHELALIAWNDGETDECVQHWRYLLSIDNCSEEAHYGLMRCYMRQGKRGLAIRQYQRCVDILHEELDVLPGPAIQKFHQRLTSIN</sequence>
<dbReference type="InterPro" id="IPR027417">
    <property type="entry name" value="P-loop_NTPase"/>
</dbReference>
<proteinExistence type="predicted"/>
<dbReference type="InterPro" id="IPR011990">
    <property type="entry name" value="TPR-like_helical_dom_sf"/>
</dbReference>
<dbReference type="GO" id="GO:0003677">
    <property type="term" value="F:DNA binding"/>
    <property type="evidence" value="ECO:0007669"/>
    <property type="project" value="InterPro"/>
</dbReference>
<feature type="domain" description="Bacterial transcriptional activator" evidence="1">
    <location>
        <begin position="957"/>
        <end position="1101"/>
    </location>
</feature>
<dbReference type="Gene3D" id="1.25.40.10">
    <property type="entry name" value="Tetratricopeptide repeat domain"/>
    <property type="match status" value="3"/>
</dbReference>
<organism evidence="2 3">
    <name type="scientific">Dictyobacter kobayashii</name>
    <dbReference type="NCBI Taxonomy" id="2014872"/>
    <lineage>
        <taxon>Bacteria</taxon>
        <taxon>Bacillati</taxon>
        <taxon>Chloroflexota</taxon>
        <taxon>Ktedonobacteria</taxon>
        <taxon>Ktedonobacterales</taxon>
        <taxon>Dictyobacteraceae</taxon>
        <taxon>Dictyobacter</taxon>
    </lineage>
</organism>
<dbReference type="InterPro" id="IPR051677">
    <property type="entry name" value="AfsR-DnrI-RedD_regulator"/>
</dbReference>
<evidence type="ECO:0000313" key="3">
    <source>
        <dbReference type="Proteomes" id="UP000287188"/>
    </source>
</evidence>
<dbReference type="GO" id="GO:0006355">
    <property type="term" value="P:regulation of DNA-templated transcription"/>
    <property type="evidence" value="ECO:0007669"/>
    <property type="project" value="InterPro"/>
</dbReference>
<dbReference type="AlphaFoldDB" id="A0A402AVD5"/>
<dbReference type="EMBL" id="BIFS01000002">
    <property type="protein sequence ID" value="GCE23076.1"/>
    <property type="molecule type" value="Genomic_DNA"/>
</dbReference>
<dbReference type="InterPro" id="IPR016032">
    <property type="entry name" value="Sig_transdc_resp-reg_C-effctor"/>
</dbReference>